<keyword evidence="3" id="KW-1185">Reference proteome</keyword>
<feature type="compositionally biased region" description="Basic residues" evidence="1">
    <location>
        <begin position="21"/>
        <end position="31"/>
    </location>
</feature>
<accession>A0A3S5BR41</accession>
<dbReference type="EMBL" id="CAAALY010250373">
    <property type="protein sequence ID" value="VEL35666.1"/>
    <property type="molecule type" value="Genomic_DNA"/>
</dbReference>
<reference evidence="2" key="1">
    <citation type="submission" date="2018-11" db="EMBL/GenBank/DDBJ databases">
        <authorList>
            <consortium name="Pathogen Informatics"/>
        </authorList>
    </citation>
    <scope>NUCLEOTIDE SEQUENCE</scope>
</reference>
<protein>
    <submittedName>
        <fullName evidence="2">Uncharacterized protein</fullName>
    </submittedName>
</protein>
<proteinExistence type="predicted"/>
<feature type="compositionally biased region" description="Basic and acidic residues" evidence="1">
    <location>
        <begin position="507"/>
        <end position="517"/>
    </location>
</feature>
<evidence type="ECO:0000313" key="3">
    <source>
        <dbReference type="Proteomes" id="UP000784294"/>
    </source>
</evidence>
<organism evidence="2 3">
    <name type="scientific">Protopolystoma xenopodis</name>
    <dbReference type="NCBI Taxonomy" id="117903"/>
    <lineage>
        <taxon>Eukaryota</taxon>
        <taxon>Metazoa</taxon>
        <taxon>Spiralia</taxon>
        <taxon>Lophotrochozoa</taxon>
        <taxon>Platyhelminthes</taxon>
        <taxon>Monogenea</taxon>
        <taxon>Polyopisthocotylea</taxon>
        <taxon>Polystomatidea</taxon>
        <taxon>Polystomatidae</taxon>
        <taxon>Protopolystoma</taxon>
    </lineage>
</organism>
<feature type="region of interest" description="Disordered" evidence="1">
    <location>
        <begin position="507"/>
        <end position="529"/>
    </location>
</feature>
<gene>
    <name evidence="2" type="ORF">PXEA_LOCUS29106</name>
</gene>
<dbReference type="Proteomes" id="UP000784294">
    <property type="component" value="Unassembled WGS sequence"/>
</dbReference>
<evidence type="ECO:0000313" key="2">
    <source>
        <dbReference type="EMBL" id="VEL35666.1"/>
    </source>
</evidence>
<feature type="region of interest" description="Disordered" evidence="1">
    <location>
        <begin position="1"/>
        <end position="40"/>
    </location>
</feature>
<feature type="compositionally biased region" description="Polar residues" evidence="1">
    <location>
        <begin position="519"/>
        <end position="529"/>
    </location>
</feature>
<dbReference type="AlphaFoldDB" id="A0A3S5BR41"/>
<feature type="non-terminal residue" evidence="2">
    <location>
        <position position="610"/>
    </location>
</feature>
<sequence length="610" mass="64436">MITCSNGVRPMTDKSLAPLHQNRRRLTRKKRQNECSSKAKRQLVKRNLLSSSGGTDLPISLPNTLTRNGNERTCSLGLQDSESRSPLCNPAVSTMRQSCFGFRLQPTPSTTQETLLSGAEFGLGILPYRVAGMTSLQNCTSGESAALGANGSLPEATRLGRKGSGSVGRILMGLNYTRGSLTSYQESQVGPASLTGHETDSVYDDLGQTNGLFSSRPASPIQGSRHGLMTRSVTAHPVKLSSFLLPTSKGHGQLTPIYRFIGSNYAGVDANVVTTVSGMSNATGPIQPLGNNILSPPAAGSVGFHLTRPNGNFWGFLPQPLPLPLPSGSISAQLPRQNQQLRSVNASAHHPTVNSRQHDAILHNQPTIQTSLVPQNPVALTVTLTSADNPTGTTITTVPTSSALVPTSLSFDHPNADSDGLRQGNTAGLTTSGGSFLGNGRPTCSHVYAVPSRLSAGAGPIKQLPLVQHHFPQLGNASSALYTGEAGQAGRFLYAQSTSQLVGMPDEQTKRHSERPNEMASTGSTTVGDCQPPTTDGWGQSCYPIGCLLPGPGVSFDPDTPRSNGLEGNTCSSDPSTAPLFATDFCRQTTMCRHAVPQFPGFQVSRRDEM</sequence>
<evidence type="ECO:0000256" key="1">
    <source>
        <dbReference type="SAM" id="MobiDB-lite"/>
    </source>
</evidence>
<comment type="caution">
    <text evidence="2">The sequence shown here is derived from an EMBL/GenBank/DDBJ whole genome shotgun (WGS) entry which is preliminary data.</text>
</comment>
<name>A0A3S5BR41_9PLAT</name>